<dbReference type="Gene3D" id="3.40.630.30">
    <property type="match status" value="1"/>
</dbReference>
<comment type="caution">
    <text evidence="2">The sequence shown here is derived from an EMBL/GenBank/DDBJ whole genome shotgun (WGS) entry which is preliminary data.</text>
</comment>
<organism evidence="2 3">
    <name type="scientific">Flavobacterium stagni</name>
    <dbReference type="NCBI Taxonomy" id="2506421"/>
    <lineage>
        <taxon>Bacteria</taxon>
        <taxon>Pseudomonadati</taxon>
        <taxon>Bacteroidota</taxon>
        <taxon>Flavobacteriia</taxon>
        <taxon>Flavobacteriales</taxon>
        <taxon>Flavobacteriaceae</taxon>
        <taxon>Flavobacterium</taxon>
    </lineage>
</organism>
<dbReference type="Pfam" id="PF13302">
    <property type="entry name" value="Acetyltransf_3"/>
    <property type="match status" value="1"/>
</dbReference>
<name>A0A4Q1KBE6_9FLAO</name>
<accession>A0A4Q1KBE6</accession>
<dbReference type="InterPro" id="IPR000182">
    <property type="entry name" value="GNAT_dom"/>
</dbReference>
<dbReference type="GO" id="GO:0016747">
    <property type="term" value="F:acyltransferase activity, transferring groups other than amino-acyl groups"/>
    <property type="evidence" value="ECO:0007669"/>
    <property type="project" value="InterPro"/>
</dbReference>
<evidence type="ECO:0000313" key="3">
    <source>
        <dbReference type="Proteomes" id="UP000289857"/>
    </source>
</evidence>
<gene>
    <name evidence="2" type="ORF">EQG61_01835</name>
</gene>
<dbReference type="OrthoDB" id="9795199at2"/>
<sequence>MTPFTLQPTDLIGNKIRLLPLKSEHFEGLFAVAADPLLWAQHPNPNRYQRDVFENYFEGALASHGAFLVVEKETDAVVGCSRFYDYDASTSSILIGYTFVGRSYWGKGFNRELKKLMLSYIFQYVDTVFFHIGAQNLRSQKAIEKIGAQKVSEIEVAYYGEPEKINFVYEIQRHQISGL</sequence>
<dbReference type="PROSITE" id="PS51186">
    <property type="entry name" value="GNAT"/>
    <property type="match status" value="1"/>
</dbReference>
<dbReference type="Proteomes" id="UP000289857">
    <property type="component" value="Unassembled WGS sequence"/>
</dbReference>
<dbReference type="PANTHER" id="PTHR43610:SF1">
    <property type="entry name" value="N-ACETYLTRANSFERASE DOMAIN-CONTAINING PROTEIN"/>
    <property type="match status" value="1"/>
</dbReference>
<dbReference type="AlphaFoldDB" id="A0A4Q1KBE6"/>
<reference evidence="3" key="1">
    <citation type="submission" date="2019-01" db="EMBL/GenBank/DDBJ databases">
        <title>Cytophagaceae bacterium strain CAR-16.</title>
        <authorList>
            <person name="Chen W.-M."/>
        </authorList>
    </citation>
    <scope>NUCLEOTIDE SEQUENCE [LARGE SCALE GENOMIC DNA]</scope>
    <source>
        <strain evidence="3">WWJ-16</strain>
    </source>
</reference>
<evidence type="ECO:0000313" key="2">
    <source>
        <dbReference type="EMBL" id="RXR24202.1"/>
    </source>
</evidence>
<dbReference type="EMBL" id="SBKN01000001">
    <property type="protein sequence ID" value="RXR24202.1"/>
    <property type="molecule type" value="Genomic_DNA"/>
</dbReference>
<dbReference type="RefSeq" id="WP_129460181.1">
    <property type="nucleotide sequence ID" value="NZ_SBKN01000001.1"/>
</dbReference>
<feature type="domain" description="N-acetyltransferase" evidence="1">
    <location>
        <begin position="16"/>
        <end position="174"/>
    </location>
</feature>
<evidence type="ECO:0000259" key="1">
    <source>
        <dbReference type="PROSITE" id="PS51186"/>
    </source>
</evidence>
<dbReference type="PANTHER" id="PTHR43610">
    <property type="entry name" value="BLL6696 PROTEIN"/>
    <property type="match status" value="1"/>
</dbReference>
<dbReference type="SUPFAM" id="SSF55729">
    <property type="entry name" value="Acyl-CoA N-acyltransferases (Nat)"/>
    <property type="match status" value="1"/>
</dbReference>
<dbReference type="InterPro" id="IPR016181">
    <property type="entry name" value="Acyl_CoA_acyltransferase"/>
</dbReference>
<keyword evidence="3" id="KW-1185">Reference proteome</keyword>
<protein>
    <submittedName>
        <fullName evidence="2">N-acetyltransferase</fullName>
    </submittedName>
</protein>
<proteinExistence type="predicted"/>
<keyword evidence="2" id="KW-0808">Transferase</keyword>